<feature type="transmembrane region" description="Helical" evidence="6">
    <location>
        <begin position="391"/>
        <end position="411"/>
    </location>
</feature>
<comment type="caution">
    <text evidence="7">The sequence shown here is derived from an EMBL/GenBank/DDBJ whole genome shotgun (WGS) entry which is preliminary data.</text>
</comment>
<evidence type="ECO:0000256" key="6">
    <source>
        <dbReference type="SAM" id="Phobius"/>
    </source>
</evidence>
<feature type="transmembrane region" description="Helical" evidence="6">
    <location>
        <begin position="446"/>
        <end position="468"/>
    </location>
</feature>
<feature type="transmembrane region" description="Helical" evidence="6">
    <location>
        <begin position="80"/>
        <end position="102"/>
    </location>
</feature>
<dbReference type="InterPro" id="IPR002528">
    <property type="entry name" value="MATE_fam"/>
</dbReference>
<sequence>MGIVVNQSIKNTVITYLGFGIGAINVVFLYTKFLSDNYFGLITFILSTANILMPLMAFGTHNTIIKFYSTFKTRQSQNGFLTLVLFLPLLIILPLGTVGVFAYDWIGNWLSRENPIIKDYTWLIYISAITFAYFEVFYAWSKVHLHSVFGNFMKEVFHRLCITILLLALYLDLLNEHQLIYAIVVVYFLRMLIMKLYAFNLKLPVFKLVKIPKLKNVLKYSALIIIAGSIANIILEIDKFMIGQFEALKNVAYYGVAIYIATVIGVPSRSMHQITNPLTAKLLNDKNKKELKQLYQKSSINLFIVSGFIFLAILININQLYLMIPENYSEGFLVVFVIGLAKLSDNLIGNNNAILFNSDYYRVVLIFGIILALLTVLLNLIFIPYYGINGAAYASCITILFYNSIKLFFVYKKFKIQPFTPQTLQTLGLIVFCGLILFFWEFPFIPIVNIALKSLLLVITYGFAVYWFNISEEISSIIKTFITKKTL</sequence>
<feature type="transmembrane region" description="Helical" evidence="6">
    <location>
        <begin position="37"/>
        <end position="59"/>
    </location>
</feature>
<feature type="transmembrane region" description="Helical" evidence="6">
    <location>
        <begin position="179"/>
        <end position="197"/>
    </location>
</feature>
<dbReference type="PANTHER" id="PTHR30250:SF11">
    <property type="entry name" value="O-ANTIGEN TRANSPORTER-RELATED"/>
    <property type="match status" value="1"/>
</dbReference>
<feature type="transmembrane region" description="Helical" evidence="6">
    <location>
        <begin position="328"/>
        <end position="348"/>
    </location>
</feature>
<keyword evidence="8" id="KW-1185">Reference proteome</keyword>
<feature type="transmembrane region" description="Helical" evidence="6">
    <location>
        <begin position="156"/>
        <end position="173"/>
    </location>
</feature>
<evidence type="ECO:0000256" key="3">
    <source>
        <dbReference type="ARBA" id="ARBA00022692"/>
    </source>
</evidence>
<keyword evidence="2" id="KW-1003">Cell membrane</keyword>
<evidence type="ECO:0000256" key="4">
    <source>
        <dbReference type="ARBA" id="ARBA00022989"/>
    </source>
</evidence>
<keyword evidence="4 6" id="KW-1133">Transmembrane helix</keyword>
<feature type="transmembrane region" description="Helical" evidence="6">
    <location>
        <begin position="122"/>
        <end position="140"/>
    </location>
</feature>
<dbReference type="Proteomes" id="UP001149142">
    <property type="component" value="Unassembled WGS sequence"/>
</dbReference>
<feature type="transmembrane region" description="Helical" evidence="6">
    <location>
        <begin position="217"/>
        <end position="235"/>
    </location>
</feature>
<feature type="transmembrane region" description="Helical" evidence="6">
    <location>
        <begin position="247"/>
        <end position="266"/>
    </location>
</feature>
<protein>
    <submittedName>
        <fullName evidence="7">Polysaccharide biosynthesis C-terminal domain-containing protein</fullName>
    </submittedName>
</protein>
<keyword evidence="3 6" id="KW-0812">Transmembrane</keyword>
<feature type="transmembrane region" description="Helical" evidence="6">
    <location>
        <begin position="300"/>
        <end position="322"/>
    </location>
</feature>
<dbReference type="RefSeq" id="WP_106688801.1">
    <property type="nucleotide sequence ID" value="NZ_CAXQEU010000047.1"/>
</dbReference>
<evidence type="ECO:0000256" key="5">
    <source>
        <dbReference type="ARBA" id="ARBA00023136"/>
    </source>
</evidence>
<feature type="transmembrane region" description="Helical" evidence="6">
    <location>
        <begin position="360"/>
        <end position="385"/>
    </location>
</feature>
<evidence type="ECO:0000256" key="1">
    <source>
        <dbReference type="ARBA" id="ARBA00004651"/>
    </source>
</evidence>
<reference evidence="7" key="1">
    <citation type="submission" date="2022-11" db="EMBL/GenBank/DDBJ databases">
        <title>Refractory cell wall polysaccharides provide important carbon source for microbial heterotrophs in the hadal ocean.</title>
        <authorList>
            <person name="Zhu X."/>
        </authorList>
    </citation>
    <scope>NUCLEOTIDE SEQUENCE</scope>
    <source>
        <strain evidence="7">MTRN7</strain>
    </source>
</reference>
<dbReference type="PANTHER" id="PTHR30250">
    <property type="entry name" value="PST FAMILY PREDICTED COLANIC ACID TRANSPORTER"/>
    <property type="match status" value="1"/>
</dbReference>
<evidence type="ECO:0000313" key="8">
    <source>
        <dbReference type="Proteomes" id="UP001149142"/>
    </source>
</evidence>
<name>A0ABT4RXZ8_9FLAO</name>
<proteinExistence type="predicted"/>
<dbReference type="EMBL" id="JAPFGC010000002">
    <property type="protein sequence ID" value="MDA0176699.1"/>
    <property type="molecule type" value="Genomic_DNA"/>
</dbReference>
<organism evidence="7 8">
    <name type="scientific">Mesoflavibacter profundi</name>
    <dbReference type="NCBI Taxonomy" id="2708110"/>
    <lineage>
        <taxon>Bacteria</taxon>
        <taxon>Pseudomonadati</taxon>
        <taxon>Bacteroidota</taxon>
        <taxon>Flavobacteriia</taxon>
        <taxon>Flavobacteriales</taxon>
        <taxon>Flavobacteriaceae</taxon>
        <taxon>Mesoflavibacter</taxon>
    </lineage>
</organism>
<accession>A0ABT4RXZ8</accession>
<comment type="subcellular location">
    <subcellularLocation>
        <location evidence="1">Cell membrane</location>
        <topology evidence="1">Multi-pass membrane protein</topology>
    </subcellularLocation>
</comment>
<evidence type="ECO:0000256" key="2">
    <source>
        <dbReference type="ARBA" id="ARBA00022475"/>
    </source>
</evidence>
<dbReference type="Pfam" id="PF01554">
    <property type="entry name" value="MatE"/>
    <property type="match status" value="1"/>
</dbReference>
<keyword evidence="5 6" id="KW-0472">Membrane</keyword>
<feature type="transmembrane region" description="Helical" evidence="6">
    <location>
        <begin position="423"/>
        <end position="440"/>
    </location>
</feature>
<feature type="transmembrane region" description="Helical" evidence="6">
    <location>
        <begin position="12"/>
        <end position="31"/>
    </location>
</feature>
<evidence type="ECO:0000313" key="7">
    <source>
        <dbReference type="EMBL" id="MDA0176699.1"/>
    </source>
</evidence>
<dbReference type="InterPro" id="IPR050833">
    <property type="entry name" value="Poly_Biosynth_Transport"/>
</dbReference>
<gene>
    <name evidence="7" type="ORF">OOZ35_04240</name>
</gene>